<evidence type="ECO:0000313" key="1">
    <source>
        <dbReference type="EMBL" id="CAG8622196.1"/>
    </source>
</evidence>
<organism evidence="1 2">
    <name type="scientific">Cetraspora pellucida</name>
    <dbReference type="NCBI Taxonomy" id="1433469"/>
    <lineage>
        <taxon>Eukaryota</taxon>
        <taxon>Fungi</taxon>
        <taxon>Fungi incertae sedis</taxon>
        <taxon>Mucoromycota</taxon>
        <taxon>Glomeromycotina</taxon>
        <taxon>Glomeromycetes</taxon>
        <taxon>Diversisporales</taxon>
        <taxon>Gigasporaceae</taxon>
        <taxon>Cetraspora</taxon>
    </lineage>
</organism>
<feature type="non-terminal residue" evidence="1">
    <location>
        <position position="618"/>
    </location>
</feature>
<dbReference type="EMBL" id="CAJVPW010011106">
    <property type="protein sequence ID" value="CAG8622196.1"/>
    <property type="molecule type" value="Genomic_DNA"/>
</dbReference>
<gene>
    <name evidence="1" type="ORF">SPELUC_LOCUS7904</name>
</gene>
<name>A0ACA9N1K1_9GLOM</name>
<proteinExistence type="predicted"/>
<keyword evidence="2" id="KW-1185">Reference proteome</keyword>
<comment type="caution">
    <text evidence="1">The sequence shown here is derived from an EMBL/GenBank/DDBJ whole genome shotgun (WGS) entry which is preliminary data.</text>
</comment>
<reference evidence="1" key="1">
    <citation type="submission" date="2021-06" db="EMBL/GenBank/DDBJ databases">
        <authorList>
            <person name="Kallberg Y."/>
            <person name="Tangrot J."/>
            <person name="Rosling A."/>
        </authorList>
    </citation>
    <scope>NUCLEOTIDE SEQUENCE</scope>
    <source>
        <strain evidence="1">28 12/20/2015</strain>
    </source>
</reference>
<protein>
    <submittedName>
        <fullName evidence="1">8440_t:CDS:1</fullName>
    </submittedName>
</protein>
<accession>A0ACA9N1K1</accession>
<sequence>MELPDSFYQEFQDQDSDSDLSEDAESSQLNIKPNSDPSTDNNSAISKETSQKKRKRPVKSWVWNYMRKDHLKNITTCDVFVTINNKTQKCNDEFAIGTSTTTLAGHLRTEHRLSETGSLLPLNTIKSSSKNVRIAQKDPTQQTLLDVINNKPPLSATKANRITSRILSWVVDDMQSFNTLSNQKFQDILHETEPRYKFPCLNSFKQKLYHSVNHSEISLSTIIKNTLETFSFTTDLWTEVHKPFIGITAHWLTEDFQLNNALLTIESFPYPHSAEQLEDYLRHECSKWEITDKCIAGITDSAAVNIKAMRDFGVTHIRCTAHTIQLSILDGLKTTELSELLHKAKSLNSFLTSRDKYRERFRLVQIEIKKQDNPAIREQEIIVLDAISDVSTRWNSTFFLLNRLLDLYPAILALQQDLSHDQDRLIRKDAKTLESLILNDTDLLGIKELVNLLKPFAHATKFMSGNNYPTLSMMLPTICKLQEHLFQIETKLTHPIICTVRDTIELSFNERWENPGDYGYLAALLDPRFKDFGFEPNKLNETKANLRALMQVNCNKLYLHDNNNSNKAKSLFESFFNEDELVLDSPIDTEFKIYFELPKMRIYDLHDSQYQEYNPFTF</sequence>
<evidence type="ECO:0000313" key="2">
    <source>
        <dbReference type="Proteomes" id="UP000789366"/>
    </source>
</evidence>
<dbReference type="Proteomes" id="UP000789366">
    <property type="component" value="Unassembled WGS sequence"/>
</dbReference>